<gene>
    <name evidence="2" type="ORF">PFR001_LOCUS6936</name>
</gene>
<comment type="caution">
    <text evidence="2">The sequence shown here is derived from an EMBL/GenBank/DDBJ whole genome shotgun (WGS) entry which is preliminary data.</text>
</comment>
<protein>
    <recommendedName>
        <fullName evidence="4">Copper transporter</fullName>
    </recommendedName>
</protein>
<evidence type="ECO:0000313" key="3">
    <source>
        <dbReference type="Proteomes" id="UP001157938"/>
    </source>
</evidence>
<keyword evidence="1" id="KW-1133">Transmembrane helix</keyword>
<organism evidence="2 3">
    <name type="scientific">Peronospora farinosa</name>
    <dbReference type="NCBI Taxonomy" id="134698"/>
    <lineage>
        <taxon>Eukaryota</taxon>
        <taxon>Sar</taxon>
        <taxon>Stramenopiles</taxon>
        <taxon>Oomycota</taxon>
        <taxon>Peronosporomycetes</taxon>
        <taxon>Peronosporales</taxon>
        <taxon>Peronosporaceae</taxon>
        <taxon>Peronospora</taxon>
    </lineage>
</organism>
<proteinExistence type="predicted"/>
<keyword evidence="1" id="KW-0472">Membrane</keyword>
<name>A0ABN8CCN3_9STRA</name>
<dbReference type="Proteomes" id="UP001157938">
    <property type="component" value="Unassembled WGS sequence"/>
</dbReference>
<sequence length="67" mass="7339">MCDAINAVMQGMFCSTGRLALGAYINVFAYFVIGLPFGMFFGSIVMFVNICKINWKGMADAARVRTS</sequence>
<keyword evidence="1" id="KW-0812">Transmembrane</keyword>
<dbReference type="EMBL" id="CAKLBC010001374">
    <property type="protein sequence ID" value="CAH0491685.1"/>
    <property type="molecule type" value="Genomic_DNA"/>
</dbReference>
<feature type="transmembrane region" description="Helical" evidence="1">
    <location>
        <begin position="27"/>
        <end position="48"/>
    </location>
</feature>
<evidence type="ECO:0008006" key="4">
    <source>
        <dbReference type="Google" id="ProtNLM"/>
    </source>
</evidence>
<accession>A0ABN8CCN3</accession>
<evidence type="ECO:0000256" key="1">
    <source>
        <dbReference type="SAM" id="Phobius"/>
    </source>
</evidence>
<keyword evidence="3" id="KW-1185">Reference proteome</keyword>
<evidence type="ECO:0000313" key="2">
    <source>
        <dbReference type="EMBL" id="CAH0491685.1"/>
    </source>
</evidence>
<reference evidence="2 3" key="1">
    <citation type="submission" date="2021-11" db="EMBL/GenBank/DDBJ databases">
        <authorList>
            <person name="Islam A."/>
            <person name="Islam S."/>
            <person name="Flora M.S."/>
            <person name="Rahman M."/>
            <person name="Ziaur R.M."/>
            <person name="Epstein J.H."/>
            <person name="Hassan M."/>
            <person name="Klassen M."/>
            <person name="Woodard K."/>
            <person name="Webb A."/>
            <person name="Webby R.J."/>
            <person name="El Zowalaty M.E."/>
        </authorList>
    </citation>
    <scope>NUCLEOTIDE SEQUENCE [LARGE SCALE GENOMIC DNA]</scope>
    <source>
        <strain evidence="2">Pf1</strain>
    </source>
</reference>